<evidence type="ECO:0000313" key="1">
    <source>
        <dbReference type="EMBL" id="JAH72041.1"/>
    </source>
</evidence>
<name>A0A0E9V226_ANGAN</name>
<protein>
    <submittedName>
        <fullName evidence="1">Uncharacterized protein</fullName>
    </submittedName>
</protein>
<proteinExistence type="predicted"/>
<organism evidence="1">
    <name type="scientific">Anguilla anguilla</name>
    <name type="common">European freshwater eel</name>
    <name type="synonym">Muraena anguilla</name>
    <dbReference type="NCBI Taxonomy" id="7936"/>
    <lineage>
        <taxon>Eukaryota</taxon>
        <taxon>Metazoa</taxon>
        <taxon>Chordata</taxon>
        <taxon>Craniata</taxon>
        <taxon>Vertebrata</taxon>
        <taxon>Euteleostomi</taxon>
        <taxon>Actinopterygii</taxon>
        <taxon>Neopterygii</taxon>
        <taxon>Teleostei</taxon>
        <taxon>Anguilliformes</taxon>
        <taxon>Anguillidae</taxon>
        <taxon>Anguilla</taxon>
    </lineage>
</organism>
<accession>A0A0E9V226</accession>
<sequence>MRSDVTSSFASNFSLFIWTGPYSLHVSNDRGGRHSTHLHSQNTVL</sequence>
<dbReference type="AlphaFoldDB" id="A0A0E9V226"/>
<reference evidence="1" key="2">
    <citation type="journal article" date="2015" name="Fish Shellfish Immunol.">
        <title>Early steps in the European eel (Anguilla anguilla)-Vibrio vulnificus interaction in the gills: Role of the RtxA13 toxin.</title>
        <authorList>
            <person name="Callol A."/>
            <person name="Pajuelo D."/>
            <person name="Ebbesson L."/>
            <person name="Teles M."/>
            <person name="MacKenzie S."/>
            <person name="Amaro C."/>
        </authorList>
    </citation>
    <scope>NUCLEOTIDE SEQUENCE</scope>
</reference>
<reference evidence="1" key="1">
    <citation type="submission" date="2014-11" db="EMBL/GenBank/DDBJ databases">
        <authorList>
            <person name="Amaro Gonzalez C."/>
        </authorList>
    </citation>
    <scope>NUCLEOTIDE SEQUENCE</scope>
</reference>
<dbReference type="EMBL" id="GBXM01036536">
    <property type="protein sequence ID" value="JAH72041.1"/>
    <property type="molecule type" value="Transcribed_RNA"/>
</dbReference>